<dbReference type="CDD" id="cd03263">
    <property type="entry name" value="ABC_subfamily_A"/>
    <property type="match status" value="1"/>
</dbReference>
<comment type="caution">
    <text evidence="5">The sequence shown here is derived from an EMBL/GenBank/DDBJ whole genome shotgun (WGS) entry which is preliminary data.</text>
</comment>
<keyword evidence="6" id="KW-1185">Reference proteome</keyword>
<dbReference type="PROSITE" id="PS00211">
    <property type="entry name" value="ABC_TRANSPORTER_1"/>
    <property type="match status" value="1"/>
</dbReference>
<dbReference type="GO" id="GO:0016020">
    <property type="term" value="C:membrane"/>
    <property type="evidence" value="ECO:0007669"/>
    <property type="project" value="InterPro"/>
</dbReference>
<dbReference type="GO" id="GO:0016887">
    <property type="term" value="F:ATP hydrolysis activity"/>
    <property type="evidence" value="ECO:0007669"/>
    <property type="project" value="InterPro"/>
</dbReference>
<keyword evidence="2" id="KW-0067">ATP-binding</keyword>
<dbReference type="InterPro" id="IPR026082">
    <property type="entry name" value="ABCA"/>
</dbReference>
<organism evidence="5 6">
    <name type="scientific">Pristionchus fissidentatus</name>
    <dbReference type="NCBI Taxonomy" id="1538716"/>
    <lineage>
        <taxon>Eukaryota</taxon>
        <taxon>Metazoa</taxon>
        <taxon>Ecdysozoa</taxon>
        <taxon>Nematoda</taxon>
        <taxon>Chromadorea</taxon>
        <taxon>Rhabditida</taxon>
        <taxon>Rhabditina</taxon>
        <taxon>Diplogasteromorpha</taxon>
        <taxon>Diplogasteroidea</taxon>
        <taxon>Neodiplogasteridae</taxon>
        <taxon>Pristionchus</taxon>
    </lineage>
</organism>
<protein>
    <recommendedName>
        <fullName evidence="4">ABC transporter domain-containing protein</fullName>
    </recommendedName>
</protein>
<dbReference type="Pfam" id="PF00005">
    <property type="entry name" value="ABC_tran"/>
    <property type="match status" value="1"/>
</dbReference>
<dbReference type="PANTHER" id="PTHR19229">
    <property type="entry name" value="ATP-BINDING CASSETTE TRANSPORTER SUBFAMILY A ABCA"/>
    <property type="match status" value="1"/>
</dbReference>
<dbReference type="InterPro" id="IPR003439">
    <property type="entry name" value="ABC_transporter-like_ATP-bd"/>
</dbReference>
<proteinExistence type="predicted"/>
<dbReference type="EMBL" id="BTSY01000003">
    <property type="protein sequence ID" value="GMT18448.1"/>
    <property type="molecule type" value="Genomic_DNA"/>
</dbReference>
<feature type="domain" description="ABC transporter" evidence="4">
    <location>
        <begin position="112"/>
        <end position="342"/>
    </location>
</feature>
<dbReference type="PANTHER" id="PTHR19229:SF250">
    <property type="entry name" value="ABC TRANSPORTER DOMAIN-CONTAINING PROTEIN-RELATED"/>
    <property type="match status" value="1"/>
</dbReference>
<evidence type="ECO:0000256" key="1">
    <source>
        <dbReference type="ARBA" id="ARBA00022741"/>
    </source>
</evidence>
<dbReference type="SMART" id="SM00382">
    <property type="entry name" value="AAA"/>
    <property type="match status" value="1"/>
</dbReference>
<sequence length="546" mass="60356">MMIMLVVDGIIFILITWYVEAVNPGGEGVPQRPWFFVLPSYWFPHGKKSQVSMESQNVAFHKAEQNQKAKTDEVHEKSDPTISIAGLTKTYGASFFKKLFDCKFVSGFAIEIKSTRIACISGKSGEKLAVDNLCLQLYKGQITALLGHNGAGKSTTFSMLTGVIPPSTGTAYIDSLDIRSSLPQIRRSVGLCPQYNILFNTLTVWEHLEFFSKLKGRGFDKTEAKDLLERLRIDFKAHSRAGTLSGGQKRKLSLAIALIGGSEIVMLDEPTSGMDPGARHETWTLLQAEKESRTMLLTTHFMEEADVLGDRIAIMAHGQLQCCGSGMFLKKHYGAGYHLTIVYDNHMTRTLGTAIEQTRKLMMTHTDVILQSVVGQEATFLLEADARSVFPRLFGDLESSQTHLGIRSFGVSVTTMEEVFLKVGELAEASSPSRSSTVTSAVSAADVNSNSGESDFSALKDLKPSHRITGFSLLAMQYQAMFAKRAVYFYRRWIQFIPQLFIPVGYLALMMWATQAIPTAKEVPPLTIDLKPYSPTPEKTKLGALS</sequence>
<dbReference type="InterPro" id="IPR017871">
    <property type="entry name" value="ABC_transporter-like_CS"/>
</dbReference>
<dbReference type="Gene3D" id="3.40.50.300">
    <property type="entry name" value="P-loop containing nucleotide triphosphate hydrolases"/>
    <property type="match status" value="1"/>
</dbReference>
<evidence type="ECO:0000256" key="3">
    <source>
        <dbReference type="SAM" id="SignalP"/>
    </source>
</evidence>
<evidence type="ECO:0000259" key="4">
    <source>
        <dbReference type="PROSITE" id="PS50893"/>
    </source>
</evidence>
<keyword evidence="1" id="KW-0547">Nucleotide-binding</keyword>
<dbReference type="InterPro" id="IPR003593">
    <property type="entry name" value="AAA+_ATPase"/>
</dbReference>
<dbReference type="GO" id="GO:0140359">
    <property type="term" value="F:ABC-type transporter activity"/>
    <property type="evidence" value="ECO:0007669"/>
    <property type="project" value="InterPro"/>
</dbReference>
<dbReference type="Proteomes" id="UP001432322">
    <property type="component" value="Unassembled WGS sequence"/>
</dbReference>
<dbReference type="GO" id="GO:0005524">
    <property type="term" value="F:ATP binding"/>
    <property type="evidence" value="ECO:0007669"/>
    <property type="project" value="UniProtKB-KW"/>
</dbReference>
<keyword evidence="3" id="KW-0732">Signal</keyword>
<dbReference type="PROSITE" id="PS50893">
    <property type="entry name" value="ABC_TRANSPORTER_2"/>
    <property type="match status" value="1"/>
</dbReference>
<dbReference type="GO" id="GO:0005319">
    <property type="term" value="F:lipid transporter activity"/>
    <property type="evidence" value="ECO:0007669"/>
    <property type="project" value="TreeGrafter"/>
</dbReference>
<name>A0AAV5VJI4_9BILA</name>
<gene>
    <name evidence="5" type="ORF">PFISCL1PPCAC_9745</name>
</gene>
<evidence type="ECO:0000313" key="5">
    <source>
        <dbReference type="EMBL" id="GMT18448.1"/>
    </source>
</evidence>
<feature type="signal peptide" evidence="3">
    <location>
        <begin position="1"/>
        <end position="21"/>
    </location>
</feature>
<evidence type="ECO:0000313" key="6">
    <source>
        <dbReference type="Proteomes" id="UP001432322"/>
    </source>
</evidence>
<dbReference type="SUPFAM" id="SSF52540">
    <property type="entry name" value="P-loop containing nucleoside triphosphate hydrolases"/>
    <property type="match status" value="1"/>
</dbReference>
<dbReference type="AlphaFoldDB" id="A0AAV5VJI4"/>
<evidence type="ECO:0000256" key="2">
    <source>
        <dbReference type="ARBA" id="ARBA00022840"/>
    </source>
</evidence>
<feature type="chain" id="PRO_5043551641" description="ABC transporter domain-containing protein" evidence="3">
    <location>
        <begin position="22"/>
        <end position="546"/>
    </location>
</feature>
<accession>A0AAV5VJI4</accession>
<reference evidence="5" key="1">
    <citation type="submission" date="2023-10" db="EMBL/GenBank/DDBJ databases">
        <title>Genome assembly of Pristionchus species.</title>
        <authorList>
            <person name="Yoshida K."/>
            <person name="Sommer R.J."/>
        </authorList>
    </citation>
    <scope>NUCLEOTIDE SEQUENCE</scope>
    <source>
        <strain evidence="5">RS5133</strain>
    </source>
</reference>
<dbReference type="FunFam" id="3.40.50.300:FF:000933">
    <property type="entry name" value="ABC transporter A family member 7"/>
    <property type="match status" value="1"/>
</dbReference>
<dbReference type="InterPro" id="IPR027417">
    <property type="entry name" value="P-loop_NTPase"/>
</dbReference>